<dbReference type="InParanoid" id="A0A1X7U0B8"/>
<reference evidence="1" key="1">
    <citation type="submission" date="2017-05" db="UniProtKB">
        <authorList>
            <consortium name="EnsemblMetazoa"/>
        </authorList>
    </citation>
    <scope>IDENTIFICATION</scope>
</reference>
<evidence type="ECO:0000313" key="1">
    <source>
        <dbReference type="EnsemblMetazoa" id="Aqu2.1.20931_001"/>
    </source>
</evidence>
<accession>A0A1X7U0B8</accession>
<sequence length="186" mass="21654">MPMLSLIFFTELSFNKSLFPFANLDQDRNCYTFAQFFPRRYLDLMEEFFKAKELPNNTWEYIELVDLNHVISLLVNVCGVSMKVFDQSHVHDYGTMSHLTEDSKVNLVKLFSSVESVAVDLGGYCCCCREIFEVIFNPSTCRVKTLIVKKSDDVCDLQELNEIIFPHQLGQYLENVDLTTFKFEHD</sequence>
<dbReference type="AlphaFoldDB" id="A0A1X7U0B8"/>
<proteinExistence type="predicted"/>
<name>A0A1X7U0B8_AMPQE</name>
<protein>
    <submittedName>
        <fullName evidence="1">Uncharacterized protein</fullName>
    </submittedName>
</protein>
<dbReference type="EnsemblMetazoa" id="Aqu2.1.20931_001">
    <property type="protein sequence ID" value="Aqu2.1.20931_001"/>
    <property type="gene ID" value="Aqu2.1.20931"/>
</dbReference>
<organism evidence="1">
    <name type="scientific">Amphimedon queenslandica</name>
    <name type="common">Sponge</name>
    <dbReference type="NCBI Taxonomy" id="400682"/>
    <lineage>
        <taxon>Eukaryota</taxon>
        <taxon>Metazoa</taxon>
        <taxon>Porifera</taxon>
        <taxon>Demospongiae</taxon>
        <taxon>Heteroscleromorpha</taxon>
        <taxon>Haplosclerida</taxon>
        <taxon>Niphatidae</taxon>
        <taxon>Amphimedon</taxon>
    </lineage>
</organism>